<reference evidence="1" key="1">
    <citation type="submission" date="2014-11" db="EMBL/GenBank/DDBJ databases">
        <authorList>
            <person name="Amaro Gonzalez C."/>
        </authorList>
    </citation>
    <scope>NUCLEOTIDE SEQUENCE</scope>
</reference>
<dbReference type="EMBL" id="GBXM01080936">
    <property type="protein sequence ID" value="JAH27641.1"/>
    <property type="molecule type" value="Transcribed_RNA"/>
</dbReference>
<evidence type="ECO:0000313" key="1">
    <source>
        <dbReference type="EMBL" id="JAH27641.1"/>
    </source>
</evidence>
<proteinExistence type="predicted"/>
<accession>A0A0E9REQ7</accession>
<dbReference type="AlphaFoldDB" id="A0A0E9REQ7"/>
<protein>
    <submittedName>
        <fullName evidence="1">Uncharacterized protein</fullName>
    </submittedName>
</protein>
<sequence length="38" mass="4356">MLGMVGYYWGFCENFFHSGSSTHKLIAWQSFLPLDGPM</sequence>
<organism evidence="1">
    <name type="scientific">Anguilla anguilla</name>
    <name type="common">European freshwater eel</name>
    <name type="synonym">Muraena anguilla</name>
    <dbReference type="NCBI Taxonomy" id="7936"/>
    <lineage>
        <taxon>Eukaryota</taxon>
        <taxon>Metazoa</taxon>
        <taxon>Chordata</taxon>
        <taxon>Craniata</taxon>
        <taxon>Vertebrata</taxon>
        <taxon>Euteleostomi</taxon>
        <taxon>Actinopterygii</taxon>
        <taxon>Neopterygii</taxon>
        <taxon>Teleostei</taxon>
        <taxon>Anguilliformes</taxon>
        <taxon>Anguillidae</taxon>
        <taxon>Anguilla</taxon>
    </lineage>
</organism>
<name>A0A0E9REQ7_ANGAN</name>
<reference evidence="1" key="2">
    <citation type="journal article" date="2015" name="Fish Shellfish Immunol.">
        <title>Early steps in the European eel (Anguilla anguilla)-Vibrio vulnificus interaction in the gills: Role of the RtxA13 toxin.</title>
        <authorList>
            <person name="Callol A."/>
            <person name="Pajuelo D."/>
            <person name="Ebbesson L."/>
            <person name="Teles M."/>
            <person name="MacKenzie S."/>
            <person name="Amaro C."/>
        </authorList>
    </citation>
    <scope>NUCLEOTIDE SEQUENCE</scope>
</reference>